<evidence type="ECO:0000313" key="2">
    <source>
        <dbReference type="Proteomes" id="UP000549052"/>
    </source>
</evidence>
<dbReference type="RefSeq" id="WP_348643925.1">
    <property type="nucleotide sequence ID" value="NZ_JACGXN010000010.1"/>
</dbReference>
<dbReference type="Proteomes" id="UP000549052">
    <property type="component" value="Unassembled WGS sequence"/>
</dbReference>
<sequence>MKRYKSHGLFGEGWKMQCINDLFSGRKRPCATIISTIGFMAFNPGAVWSQPSADDLSQQLANPLASLISVPLQNNFDFKAGTGRGGFAYGLNIQPVIPFSINDEWNIISRTIIPFAYRDYTPGGSVSGLGDINASLFLSPKNAGPGGLIWGAGPVFLLPTATDDYLGSGKFGLGPTAVALVQRKEWTVGALGNHIWSVAGSSSRQDVSASLLQPFVSYNFGHGRSMSLSVDSTYDWEANQWTVPINLGASQVFKINDQAMSIQLGGRYYADGPAGSPEWGLRTTLTFMFAK</sequence>
<gene>
    <name evidence="1" type="ORF">FHW16_004633</name>
</gene>
<evidence type="ECO:0000313" key="1">
    <source>
        <dbReference type="EMBL" id="MBA8880898.1"/>
    </source>
</evidence>
<protein>
    <recommendedName>
        <fullName evidence="3">Transporter</fullName>
    </recommendedName>
</protein>
<dbReference type="AlphaFoldDB" id="A0A839ERR7"/>
<proteinExistence type="predicted"/>
<evidence type="ECO:0008006" key="3">
    <source>
        <dbReference type="Google" id="ProtNLM"/>
    </source>
</evidence>
<reference evidence="1 2" key="1">
    <citation type="submission" date="2020-07" db="EMBL/GenBank/DDBJ databases">
        <title>Genomic Encyclopedia of Type Strains, Phase IV (KMG-V): Genome sequencing to study the core and pangenomes of soil and plant-associated prokaryotes.</title>
        <authorList>
            <person name="Whitman W."/>
        </authorList>
    </citation>
    <scope>NUCLEOTIDE SEQUENCE [LARGE SCALE GENOMIC DNA]</scope>
    <source>
        <strain evidence="1 2">AN3</strain>
    </source>
</reference>
<name>A0A839ERR7_9HYPH</name>
<comment type="caution">
    <text evidence="1">The sequence shown here is derived from an EMBL/GenBank/DDBJ whole genome shotgun (WGS) entry which is preliminary data.</text>
</comment>
<organism evidence="1 2">
    <name type="scientific">Phyllobacterium myrsinacearum</name>
    <dbReference type="NCBI Taxonomy" id="28101"/>
    <lineage>
        <taxon>Bacteria</taxon>
        <taxon>Pseudomonadati</taxon>
        <taxon>Pseudomonadota</taxon>
        <taxon>Alphaproteobacteria</taxon>
        <taxon>Hyphomicrobiales</taxon>
        <taxon>Phyllobacteriaceae</taxon>
        <taxon>Phyllobacterium</taxon>
    </lineage>
</organism>
<keyword evidence="2" id="KW-1185">Reference proteome</keyword>
<dbReference type="EMBL" id="JACGXN010000010">
    <property type="protein sequence ID" value="MBA8880898.1"/>
    <property type="molecule type" value="Genomic_DNA"/>
</dbReference>
<accession>A0A839ERR7</accession>